<keyword evidence="1" id="KW-0472">Membrane</keyword>
<dbReference type="EMBL" id="DSTK01000036">
    <property type="protein sequence ID" value="HFK97990.1"/>
    <property type="molecule type" value="Genomic_DNA"/>
</dbReference>
<sequence>MFTGVFDRTASFLGPYGPYLLEVLVLAAAATFVGELTLALAYRINRRHLQHLNRELIRFQQLSDEAERLGDEAAYRSVNKEGNDVWGRLFFFKIALSAAALWPLFFALSRLQSRYADLDLPVPGTSLGLNYVVVFLLAYVAARIAFAKISRKLPFFRNVLRMVDADAAYSETDARTQR</sequence>
<organism evidence="2">
    <name type="scientific">Desulfacinum infernum</name>
    <dbReference type="NCBI Taxonomy" id="35837"/>
    <lineage>
        <taxon>Bacteria</taxon>
        <taxon>Pseudomonadati</taxon>
        <taxon>Thermodesulfobacteriota</taxon>
        <taxon>Syntrophobacteria</taxon>
        <taxon>Syntrophobacterales</taxon>
        <taxon>Syntrophobacteraceae</taxon>
        <taxon>Desulfacinum</taxon>
    </lineage>
</organism>
<feature type="transmembrane region" description="Helical" evidence="1">
    <location>
        <begin position="20"/>
        <end position="42"/>
    </location>
</feature>
<proteinExistence type="predicted"/>
<dbReference type="AlphaFoldDB" id="A0A832EK37"/>
<feature type="transmembrane region" description="Helical" evidence="1">
    <location>
        <begin position="90"/>
        <end position="108"/>
    </location>
</feature>
<comment type="caution">
    <text evidence="2">The sequence shown here is derived from an EMBL/GenBank/DDBJ whole genome shotgun (WGS) entry which is preliminary data.</text>
</comment>
<evidence type="ECO:0000313" key="2">
    <source>
        <dbReference type="EMBL" id="HFK97990.1"/>
    </source>
</evidence>
<protein>
    <submittedName>
        <fullName evidence="2">Uncharacterized protein</fullName>
    </submittedName>
</protein>
<feature type="transmembrane region" description="Helical" evidence="1">
    <location>
        <begin position="128"/>
        <end position="146"/>
    </location>
</feature>
<keyword evidence="1" id="KW-0812">Transmembrane</keyword>
<keyword evidence="1" id="KW-1133">Transmembrane helix</keyword>
<accession>A0A832EK37</accession>
<reference evidence="2" key="1">
    <citation type="journal article" date="2020" name="mSystems">
        <title>Genome- and Community-Level Interaction Insights into Carbon Utilization and Element Cycling Functions of Hydrothermarchaeota in Hydrothermal Sediment.</title>
        <authorList>
            <person name="Zhou Z."/>
            <person name="Liu Y."/>
            <person name="Xu W."/>
            <person name="Pan J."/>
            <person name="Luo Z.H."/>
            <person name="Li M."/>
        </authorList>
    </citation>
    <scope>NUCLEOTIDE SEQUENCE [LARGE SCALE GENOMIC DNA]</scope>
    <source>
        <strain evidence="2">SpSt-456</strain>
    </source>
</reference>
<gene>
    <name evidence="2" type="ORF">ENS06_11815</name>
</gene>
<name>A0A832EK37_9BACT</name>
<evidence type="ECO:0000256" key="1">
    <source>
        <dbReference type="SAM" id="Phobius"/>
    </source>
</evidence>